<evidence type="ECO:0000313" key="3">
    <source>
        <dbReference type="Proteomes" id="UP000027432"/>
    </source>
</evidence>
<dbReference type="OrthoDB" id="3295600at2"/>
<dbReference type="STRING" id="1353537.TP2_17210"/>
<reference evidence="2 3" key="1">
    <citation type="submission" date="2013-07" db="EMBL/GenBank/DDBJ databases">
        <title>Thioclava pacifica DSM 10166 Genome Sequencing.</title>
        <authorList>
            <person name="Lai Q."/>
            <person name="Shao Z."/>
        </authorList>
    </citation>
    <scope>NUCLEOTIDE SEQUENCE [LARGE SCALE GENOMIC DNA]</scope>
    <source>
        <strain evidence="2 3">DSM 10166</strain>
    </source>
</reference>
<feature type="region of interest" description="Disordered" evidence="1">
    <location>
        <begin position="31"/>
        <end position="51"/>
    </location>
</feature>
<evidence type="ECO:0000313" key="2">
    <source>
        <dbReference type="EMBL" id="KEO54754.1"/>
    </source>
</evidence>
<dbReference type="AlphaFoldDB" id="A0A074JDZ9"/>
<keyword evidence="3" id="KW-1185">Reference proteome</keyword>
<dbReference type="PROSITE" id="PS51257">
    <property type="entry name" value="PROKAR_LIPOPROTEIN"/>
    <property type="match status" value="1"/>
</dbReference>
<dbReference type="Pfam" id="PF11150">
    <property type="entry name" value="DUF2927"/>
    <property type="match status" value="1"/>
</dbReference>
<organism evidence="2 3">
    <name type="scientific">Thioclava pacifica DSM 10166</name>
    <dbReference type="NCBI Taxonomy" id="1353537"/>
    <lineage>
        <taxon>Bacteria</taxon>
        <taxon>Pseudomonadati</taxon>
        <taxon>Pseudomonadota</taxon>
        <taxon>Alphaproteobacteria</taxon>
        <taxon>Rhodobacterales</taxon>
        <taxon>Paracoccaceae</taxon>
        <taxon>Thioclava</taxon>
    </lineage>
</organism>
<evidence type="ECO:0008006" key="4">
    <source>
        <dbReference type="Google" id="ProtNLM"/>
    </source>
</evidence>
<dbReference type="EMBL" id="AUND01000008">
    <property type="protein sequence ID" value="KEO54754.1"/>
    <property type="molecule type" value="Genomic_DNA"/>
</dbReference>
<evidence type="ECO:0000256" key="1">
    <source>
        <dbReference type="SAM" id="MobiDB-lite"/>
    </source>
</evidence>
<dbReference type="RefSeq" id="WP_038074580.1">
    <property type="nucleotide sequence ID" value="NZ_AUND01000008.1"/>
</dbReference>
<dbReference type="InterPro" id="IPR021323">
    <property type="entry name" value="DUF2927"/>
</dbReference>
<sequence>MLRGRALRWTLGIAGCLALSGCIPGMGGSPLAPRKAARPPEAPADLDRSGVATPSALSRELHAYYSRTAAEMEARGQLRTDVEPRDAPFTTRQLAQDFVQIALYDEYTPQGGGFVARQTPSRLRRWEQPVRMDIEFGAAIPKADRASDRAEVTAYASKLARASKHPVSVVRGGGNFHVLFLTEDERRGIGPRLRELVPGIDETSVEAITNLPLSTYCVVFAFSEGNSPVYSQAVAVIRGEHPPSLRTSCIHEELAQGLGLANDYPRARPSIFNDDEEFSLLTKHDELLLRILYDPRLRPGMTEAEARPIVTTIAAELMGGES</sequence>
<proteinExistence type="predicted"/>
<dbReference type="eggNOG" id="ENOG502Z86E">
    <property type="taxonomic scope" value="Bacteria"/>
</dbReference>
<accession>A0A074JDZ9</accession>
<gene>
    <name evidence="2" type="ORF">TP2_17210</name>
</gene>
<dbReference type="Proteomes" id="UP000027432">
    <property type="component" value="Unassembled WGS sequence"/>
</dbReference>
<name>A0A074JDZ9_9RHOB</name>
<comment type="caution">
    <text evidence="2">The sequence shown here is derived from an EMBL/GenBank/DDBJ whole genome shotgun (WGS) entry which is preliminary data.</text>
</comment>
<protein>
    <recommendedName>
        <fullName evidence="4">DUF2927 domain-containing protein</fullName>
    </recommendedName>
</protein>